<evidence type="ECO:0000256" key="1">
    <source>
        <dbReference type="ARBA" id="ARBA00009617"/>
    </source>
</evidence>
<protein>
    <submittedName>
        <fullName evidence="3">Glucuronide carrier protein homolog</fullName>
    </submittedName>
</protein>
<evidence type="ECO:0000313" key="3">
    <source>
        <dbReference type="EMBL" id="SNW03763.1"/>
    </source>
</evidence>
<dbReference type="PANTHER" id="PTHR11328:SF24">
    <property type="entry name" value="MAJOR FACILITATOR SUPERFAMILY (MFS) PROFILE DOMAIN-CONTAINING PROTEIN"/>
    <property type="match status" value="1"/>
</dbReference>
<feature type="transmembrane region" description="Helical" evidence="2">
    <location>
        <begin position="332"/>
        <end position="350"/>
    </location>
</feature>
<dbReference type="PANTHER" id="PTHR11328">
    <property type="entry name" value="MAJOR FACILITATOR SUPERFAMILY DOMAIN-CONTAINING PROTEIN"/>
    <property type="match status" value="1"/>
</dbReference>
<dbReference type="Proteomes" id="UP000215134">
    <property type="component" value="Chromosome 1"/>
</dbReference>
<gene>
    <name evidence="3" type="primary">uidB</name>
    <name evidence="3" type="ORF">SAMEA4384070_03500</name>
</gene>
<dbReference type="SUPFAM" id="SSF103473">
    <property type="entry name" value="MFS general substrate transporter"/>
    <property type="match status" value="1"/>
</dbReference>
<feature type="transmembrane region" description="Helical" evidence="2">
    <location>
        <begin position="306"/>
        <end position="326"/>
    </location>
</feature>
<dbReference type="GO" id="GO:0015293">
    <property type="term" value="F:symporter activity"/>
    <property type="evidence" value="ECO:0007669"/>
    <property type="project" value="InterPro"/>
</dbReference>
<dbReference type="InterPro" id="IPR039672">
    <property type="entry name" value="MFS_2"/>
</dbReference>
<dbReference type="Gene3D" id="1.20.1250.20">
    <property type="entry name" value="MFS general substrate transporter like domains"/>
    <property type="match status" value="1"/>
</dbReference>
<dbReference type="RefSeq" id="WP_095098588.1">
    <property type="nucleotide sequence ID" value="NZ_CAMIQD010000001.1"/>
</dbReference>
<dbReference type="KEGG" id="sfj:SAMEA4384070_3500"/>
<feature type="transmembrane region" description="Helical" evidence="2">
    <location>
        <begin position="244"/>
        <end position="267"/>
    </location>
</feature>
<feature type="transmembrane region" description="Helical" evidence="2">
    <location>
        <begin position="279"/>
        <end position="299"/>
    </location>
</feature>
<keyword evidence="2" id="KW-1133">Transmembrane helix</keyword>
<proteinExistence type="inferred from homology"/>
<name>A0A240C931_SERFI</name>
<dbReference type="CDD" id="cd17332">
    <property type="entry name" value="MFS_MelB_like"/>
    <property type="match status" value="1"/>
</dbReference>
<dbReference type="OrthoDB" id="181905at2"/>
<dbReference type="GO" id="GO:0005886">
    <property type="term" value="C:plasma membrane"/>
    <property type="evidence" value="ECO:0007669"/>
    <property type="project" value="TreeGrafter"/>
</dbReference>
<reference evidence="3 4" key="1">
    <citation type="submission" date="2017-06" db="EMBL/GenBank/DDBJ databases">
        <authorList>
            <consortium name="Pathogen Informatics"/>
        </authorList>
    </citation>
    <scope>NUCLEOTIDE SEQUENCE [LARGE SCALE GENOMIC DNA]</scope>
    <source>
        <strain evidence="3 4">NCTC12148</strain>
    </source>
</reference>
<accession>A0A240C931</accession>
<keyword evidence="2" id="KW-0472">Membrane</keyword>
<sequence>MKTRKIGLLNYLAYGSGDFLGAGTTALTAAWLLYFYTTFCGLSPIEATSIFALARLLDALISPLMGYLTDNFGATRLGRLFGRRKFFILLGIPMVFSYSLMWVGDMGYGYYLLTYLLFDVVYTMVLVPYETLVPEMTDDFKQKTKFSGARISMAQLSAILAAFLPGALLGYFGKDNAVSFFYASLVFSVLCALVLTLVHRFTWERAPGPESQVERRRLTLGQSLSRLCVELSSTLRVRIFRQHLGMYLGGYIAQDVFNAVFTYYVVFVLMQSAAVASTLMGWMAVMQFVAVIGMIPLCIRFGPAPSYRLVVTLFGLSALSYGGLYYAGLNDAFSLLLLISALAGLGRGGINYVPWNIYTYIADVDEAITGQRREGIFAGIMTLTRKASQAGAVILVGLTMQFSGFVSGRGEQPPAVSHTILLILCLGTVAVLCVGFFISLRFKLNLATHGVLRAETAKMRAARGIVPEKILPQARATVELLTGMPYECLWGNNNIGYANRHKPAAPPLPREIDGRKQMIL</sequence>
<feature type="transmembrane region" description="Helical" evidence="2">
    <location>
        <begin position="179"/>
        <end position="198"/>
    </location>
</feature>
<comment type="similarity">
    <text evidence="1">Belongs to the sodium:galactoside symporter (TC 2.A.2) family.</text>
</comment>
<dbReference type="AlphaFoldDB" id="A0A240C931"/>
<feature type="transmembrane region" description="Helical" evidence="2">
    <location>
        <begin position="153"/>
        <end position="173"/>
    </location>
</feature>
<feature type="transmembrane region" description="Helical" evidence="2">
    <location>
        <begin position="12"/>
        <end position="35"/>
    </location>
</feature>
<keyword evidence="2" id="KW-0812">Transmembrane</keyword>
<keyword evidence="4" id="KW-1185">Reference proteome</keyword>
<feature type="transmembrane region" description="Helical" evidence="2">
    <location>
        <begin position="86"/>
        <end position="104"/>
    </location>
</feature>
<dbReference type="InterPro" id="IPR036259">
    <property type="entry name" value="MFS_trans_sf"/>
</dbReference>
<feature type="transmembrane region" description="Helical" evidence="2">
    <location>
        <begin position="110"/>
        <end position="132"/>
    </location>
</feature>
<organism evidence="3 4">
    <name type="scientific">Serratia ficaria</name>
    <dbReference type="NCBI Taxonomy" id="61651"/>
    <lineage>
        <taxon>Bacteria</taxon>
        <taxon>Pseudomonadati</taxon>
        <taxon>Pseudomonadota</taxon>
        <taxon>Gammaproteobacteria</taxon>
        <taxon>Enterobacterales</taxon>
        <taxon>Yersiniaceae</taxon>
        <taxon>Serratia</taxon>
    </lineage>
</organism>
<evidence type="ECO:0000313" key="4">
    <source>
        <dbReference type="Proteomes" id="UP000215134"/>
    </source>
</evidence>
<dbReference type="EMBL" id="LT906479">
    <property type="protein sequence ID" value="SNW03763.1"/>
    <property type="molecule type" value="Genomic_DNA"/>
</dbReference>
<dbReference type="STRING" id="1411141.GCA_001590885_01331"/>
<evidence type="ECO:0000256" key="2">
    <source>
        <dbReference type="SAM" id="Phobius"/>
    </source>
</evidence>
<feature type="transmembrane region" description="Helical" evidence="2">
    <location>
        <begin position="420"/>
        <end position="440"/>
    </location>
</feature>
<dbReference type="Pfam" id="PF13347">
    <property type="entry name" value="MFS_2"/>
    <property type="match status" value="1"/>
</dbReference>
<dbReference type="GeneID" id="75028635"/>
<feature type="transmembrane region" description="Helical" evidence="2">
    <location>
        <begin position="47"/>
        <end position="65"/>
    </location>
</feature>
<dbReference type="GO" id="GO:0008643">
    <property type="term" value="P:carbohydrate transport"/>
    <property type="evidence" value="ECO:0007669"/>
    <property type="project" value="InterPro"/>
</dbReference>